<dbReference type="EMBL" id="ML121256">
    <property type="protein sequence ID" value="RPA88368.1"/>
    <property type="molecule type" value="Genomic_DNA"/>
</dbReference>
<dbReference type="AlphaFoldDB" id="A0A3N4IUD4"/>
<feature type="non-terminal residue" evidence="1">
    <location>
        <position position="227"/>
    </location>
</feature>
<evidence type="ECO:0000313" key="1">
    <source>
        <dbReference type="EMBL" id="RPA88368.1"/>
    </source>
</evidence>
<sequence length="227" mass="26252">MLSTHLPCQNCSIQETQENIVEDYNNINLHELTSFLQNCLPNDYPQPTKFGYSKELNEELSLQLFCGVRIGCYNSQIPRLFIESNNHHDLFPVQCYYDIDSFIGKAKSLSVAKHGIRFQVCPNPLHNITKNIHLYTPVPERLLSGKIKYHQIPIHQIPHFRLGTIFSTFHIPIYVFLPGLYNIHSSTNTYLTNHNIQQWMDIGFLPSVHQHYSSDVLQHLPSSFESA</sequence>
<reference evidence="1 2" key="1">
    <citation type="journal article" date="2018" name="Nat. Ecol. Evol.">
        <title>Pezizomycetes genomes reveal the molecular basis of ectomycorrhizal truffle lifestyle.</title>
        <authorList>
            <person name="Murat C."/>
            <person name="Payen T."/>
            <person name="Noel B."/>
            <person name="Kuo A."/>
            <person name="Morin E."/>
            <person name="Chen J."/>
            <person name="Kohler A."/>
            <person name="Krizsan K."/>
            <person name="Balestrini R."/>
            <person name="Da Silva C."/>
            <person name="Montanini B."/>
            <person name="Hainaut M."/>
            <person name="Levati E."/>
            <person name="Barry K.W."/>
            <person name="Belfiori B."/>
            <person name="Cichocki N."/>
            <person name="Clum A."/>
            <person name="Dockter R.B."/>
            <person name="Fauchery L."/>
            <person name="Guy J."/>
            <person name="Iotti M."/>
            <person name="Le Tacon F."/>
            <person name="Lindquist E.A."/>
            <person name="Lipzen A."/>
            <person name="Malagnac F."/>
            <person name="Mello A."/>
            <person name="Molinier V."/>
            <person name="Miyauchi S."/>
            <person name="Poulain J."/>
            <person name="Riccioni C."/>
            <person name="Rubini A."/>
            <person name="Sitrit Y."/>
            <person name="Splivallo R."/>
            <person name="Traeger S."/>
            <person name="Wang M."/>
            <person name="Zifcakova L."/>
            <person name="Wipf D."/>
            <person name="Zambonelli A."/>
            <person name="Paolocci F."/>
            <person name="Nowrousian M."/>
            <person name="Ottonello S."/>
            <person name="Baldrian P."/>
            <person name="Spatafora J.W."/>
            <person name="Henrissat B."/>
            <person name="Nagy L.G."/>
            <person name="Aury J.M."/>
            <person name="Wincker P."/>
            <person name="Grigoriev I.V."/>
            <person name="Bonfante P."/>
            <person name="Martin F.M."/>
        </authorList>
    </citation>
    <scope>NUCLEOTIDE SEQUENCE [LARGE SCALE GENOMIC DNA]</scope>
    <source>
        <strain evidence="1 2">120613-1</strain>
    </source>
</reference>
<organism evidence="1 2">
    <name type="scientific">Choiromyces venosus 120613-1</name>
    <dbReference type="NCBI Taxonomy" id="1336337"/>
    <lineage>
        <taxon>Eukaryota</taxon>
        <taxon>Fungi</taxon>
        <taxon>Dikarya</taxon>
        <taxon>Ascomycota</taxon>
        <taxon>Pezizomycotina</taxon>
        <taxon>Pezizomycetes</taxon>
        <taxon>Pezizales</taxon>
        <taxon>Tuberaceae</taxon>
        <taxon>Choiromyces</taxon>
    </lineage>
</organism>
<protein>
    <submittedName>
        <fullName evidence="1">Uncharacterized protein</fullName>
    </submittedName>
</protein>
<dbReference type="Proteomes" id="UP000276215">
    <property type="component" value="Unassembled WGS sequence"/>
</dbReference>
<dbReference type="OrthoDB" id="5369347at2759"/>
<accession>A0A3N4IUD4</accession>
<name>A0A3N4IUD4_9PEZI</name>
<dbReference type="STRING" id="1336337.A0A3N4IUD4"/>
<proteinExistence type="predicted"/>
<gene>
    <name evidence="1" type="ORF">L873DRAFT_1468607</name>
</gene>
<keyword evidence="2" id="KW-1185">Reference proteome</keyword>
<evidence type="ECO:0000313" key="2">
    <source>
        <dbReference type="Proteomes" id="UP000276215"/>
    </source>
</evidence>